<evidence type="ECO:0000256" key="2">
    <source>
        <dbReference type="ARBA" id="ARBA00022777"/>
    </source>
</evidence>
<dbReference type="SMART" id="SM00065">
    <property type="entry name" value="GAF"/>
    <property type="match status" value="1"/>
</dbReference>
<evidence type="ECO:0000313" key="5">
    <source>
        <dbReference type="EMBL" id="QBI21648.1"/>
    </source>
</evidence>
<gene>
    <name evidence="5" type="ORF">ER308_20145</name>
</gene>
<dbReference type="InterPro" id="IPR050482">
    <property type="entry name" value="Sensor_HK_TwoCompSys"/>
</dbReference>
<dbReference type="SUPFAM" id="SSF55781">
    <property type="entry name" value="GAF domain-like"/>
    <property type="match status" value="1"/>
</dbReference>
<dbReference type="OrthoDB" id="5241249at2"/>
<dbReference type="InterPro" id="IPR036890">
    <property type="entry name" value="HATPase_C_sf"/>
</dbReference>
<dbReference type="InterPro" id="IPR003594">
    <property type="entry name" value="HATPase_dom"/>
</dbReference>
<dbReference type="PROSITE" id="PS50109">
    <property type="entry name" value="HIS_KIN"/>
    <property type="match status" value="1"/>
</dbReference>
<dbReference type="GO" id="GO:0016020">
    <property type="term" value="C:membrane"/>
    <property type="evidence" value="ECO:0007669"/>
    <property type="project" value="InterPro"/>
</dbReference>
<dbReference type="Gene3D" id="3.30.450.40">
    <property type="match status" value="1"/>
</dbReference>
<proteinExistence type="predicted"/>
<evidence type="ECO:0000259" key="4">
    <source>
        <dbReference type="PROSITE" id="PS50109"/>
    </source>
</evidence>
<dbReference type="Proteomes" id="UP000291469">
    <property type="component" value="Chromosome"/>
</dbReference>
<dbReference type="GO" id="GO:0000155">
    <property type="term" value="F:phosphorelay sensor kinase activity"/>
    <property type="evidence" value="ECO:0007669"/>
    <property type="project" value="InterPro"/>
</dbReference>
<keyword evidence="1" id="KW-0808">Transferase</keyword>
<dbReference type="RefSeq" id="WP_131156640.1">
    <property type="nucleotide sequence ID" value="NZ_CP036402.1"/>
</dbReference>
<dbReference type="Pfam" id="PF02518">
    <property type="entry name" value="HATPase_c"/>
    <property type="match status" value="1"/>
</dbReference>
<evidence type="ECO:0000256" key="3">
    <source>
        <dbReference type="ARBA" id="ARBA00023012"/>
    </source>
</evidence>
<keyword evidence="6" id="KW-1185">Reference proteome</keyword>
<dbReference type="Pfam" id="PF13185">
    <property type="entry name" value="GAF_2"/>
    <property type="match status" value="1"/>
</dbReference>
<sequence>METPDRLKGIADAASALAGELSLERVLGRIVELARDVTGAQYAALGVLGEDGNISRFLTVGIDAETIELIGHYPTGKGVLGLLIREPRIIRLDDIREHPSSYGFPPNHPEMTTFLGAPVRSRGRIYGNLYLTEKPGGFDDEDEQLLMALSAQAGAAIDNALLSDQLQSVAVADERERMARELHDSVIQALFSTGMRLEAARPIVESDPERVRERIDETVDALDDAIRELRSAIFHLRPGHASDLGPSRGLVELAREHEVQALTRPELDLPSDLDARLSETYVPDVLAIAREALTNATKHARAGEVHIRGRFEGSRFVLEIRDDGVGFSPREPRAGRGVENMHERADSIGGTLSIDSTPGHGATVTLTLELADAAA</sequence>
<name>A0A411YKA9_9ACTN</name>
<dbReference type="Gene3D" id="1.20.5.1930">
    <property type="match status" value="1"/>
</dbReference>
<dbReference type="Pfam" id="PF07730">
    <property type="entry name" value="HisKA_3"/>
    <property type="match status" value="1"/>
</dbReference>
<accession>A0A411YKA9</accession>
<keyword evidence="3" id="KW-0902">Two-component regulatory system</keyword>
<dbReference type="SMART" id="SM00387">
    <property type="entry name" value="HATPase_c"/>
    <property type="match status" value="1"/>
</dbReference>
<feature type="domain" description="Histidine kinase" evidence="4">
    <location>
        <begin position="288"/>
        <end position="372"/>
    </location>
</feature>
<dbReference type="Gene3D" id="3.30.565.10">
    <property type="entry name" value="Histidine kinase-like ATPase, C-terminal domain"/>
    <property type="match status" value="1"/>
</dbReference>
<keyword evidence="2" id="KW-0418">Kinase</keyword>
<dbReference type="PANTHER" id="PTHR24421:SF61">
    <property type="entry name" value="OXYGEN SENSOR HISTIDINE KINASE NREB"/>
    <property type="match status" value="1"/>
</dbReference>
<dbReference type="SUPFAM" id="SSF55874">
    <property type="entry name" value="ATPase domain of HSP90 chaperone/DNA topoisomerase II/histidine kinase"/>
    <property type="match status" value="1"/>
</dbReference>
<dbReference type="InterPro" id="IPR029016">
    <property type="entry name" value="GAF-like_dom_sf"/>
</dbReference>
<dbReference type="GO" id="GO:0046983">
    <property type="term" value="F:protein dimerization activity"/>
    <property type="evidence" value="ECO:0007669"/>
    <property type="project" value="InterPro"/>
</dbReference>
<evidence type="ECO:0000256" key="1">
    <source>
        <dbReference type="ARBA" id="ARBA00022679"/>
    </source>
</evidence>
<evidence type="ECO:0000313" key="6">
    <source>
        <dbReference type="Proteomes" id="UP000291469"/>
    </source>
</evidence>
<organism evidence="5 6">
    <name type="scientific">Egibacter rhizosphaerae</name>
    <dbReference type="NCBI Taxonomy" id="1670831"/>
    <lineage>
        <taxon>Bacteria</taxon>
        <taxon>Bacillati</taxon>
        <taxon>Actinomycetota</taxon>
        <taxon>Nitriliruptoria</taxon>
        <taxon>Egibacterales</taxon>
        <taxon>Egibacteraceae</taxon>
        <taxon>Egibacter</taxon>
    </lineage>
</organism>
<dbReference type="CDD" id="cd16917">
    <property type="entry name" value="HATPase_UhpB-NarQ-NarX-like"/>
    <property type="match status" value="1"/>
</dbReference>
<dbReference type="InterPro" id="IPR005467">
    <property type="entry name" value="His_kinase_dom"/>
</dbReference>
<dbReference type="AlphaFoldDB" id="A0A411YKA9"/>
<reference evidence="5 6" key="1">
    <citation type="submission" date="2019-01" db="EMBL/GenBank/DDBJ databases">
        <title>Egibacter rhizosphaerae EGI 80759T.</title>
        <authorList>
            <person name="Chen D.-D."/>
            <person name="Tian Y."/>
            <person name="Jiao J.-Y."/>
            <person name="Zhang X.-T."/>
            <person name="Zhang Y.-G."/>
            <person name="Zhang Y."/>
            <person name="Xiao M."/>
            <person name="Shu W.-S."/>
            <person name="Li W.-J."/>
        </authorList>
    </citation>
    <scope>NUCLEOTIDE SEQUENCE [LARGE SCALE GENOMIC DNA]</scope>
    <source>
        <strain evidence="5 6">EGI 80759</strain>
    </source>
</reference>
<dbReference type="InterPro" id="IPR003018">
    <property type="entry name" value="GAF"/>
</dbReference>
<dbReference type="KEGG" id="erz:ER308_20145"/>
<protein>
    <submittedName>
        <fullName evidence="5">GAF domain-containing protein</fullName>
    </submittedName>
</protein>
<dbReference type="PANTHER" id="PTHR24421">
    <property type="entry name" value="NITRATE/NITRITE SENSOR PROTEIN NARX-RELATED"/>
    <property type="match status" value="1"/>
</dbReference>
<dbReference type="InterPro" id="IPR011712">
    <property type="entry name" value="Sig_transdc_His_kin_sub3_dim/P"/>
</dbReference>
<dbReference type="EMBL" id="CP036402">
    <property type="protein sequence ID" value="QBI21648.1"/>
    <property type="molecule type" value="Genomic_DNA"/>
</dbReference>